<dbReference type="EC" id="2.7.1.21" evidence="2"/>
<evidence type="ECO:0000256" key="2">
    <source>
        <dbReference type="ARBA" id="ARBA00012118"/>
    </source>
</evidence>
<name>A0AAX4JBR3_9MICR</name>
<feature type="active site" description="Proton acceptor" evidence="8">
    <location>
        <position position="87"/>
    </location>
</feature>
<evidence type="ECO:0000256" key="8">
    <source>
        <dbReference type="PIRSR" id="PIRSR035805-1"/>
    </source>
</evidence>
<dbReference type="InterPro" id="IPR027417">
    <property type="entry name" value="P-loop_NTPase"/>
</dbReference>
<keyword evidence="4" id="KW-0808">Transferase</keyword>
<dbReference type="SUPFAM" id="SSF52540">
    <property type="entry name" value="P-loop containing nucleoside triphosphate hydrolases"/>
    <property type="match status" value="1"/>
</dbReference>
<keyword evidence="6 10" id="KW-0418">Kinase</keyword>
<dbReference type="AlphaFoldDB" id="A0AAX4JBR3"/>
<dbReference type="EMBL" id="CP142729">
    <property type="protein sequence ID" value="WUR03337.1"/>
    <property type="molecule type" value="Genomic_DNA"/>
</dbReference>
<keyword evidence="3" id="KW-0237">DNA synthesis</keyword>
<dbReference type="GO" id="GO:0004797">
    <property type="term" value="F:thymidine kinase activity"/>
    <property type="evidence" value="ECO:0007669"/>
    <property type="project" value="UniProtKB-EC"/>
</dbReference>
<dbReference type="InterPro" id="IPR001267">
    <property type="entry name" value="Thymidine_kinase"/>
</dbReference>
<evidence type="ECO:0000256" key="7">
    <source>
        <dbReference type="ARBA" id="ARBA00022840"/>
    </source>
</evidence>
<feature type="binding site" evidence="9">
    <location>
        <position position="177"/>
    </location>
    <ligand>
        <name>substrate</name>
    </ligand>
</feature>
<dbReference type="GO" id="GO:0071897">
    <property type="term" value="P:DNA biosynthetic process"/>
    <property type="evidence" value="ECO:0007669"/>
    <property type="project" value="UniProtKB-KW"/>
</dbReference>
<evidence type="ECO:0000313" key="11">
    <source>
        <dbReference type="Proteomes" id="UP001334084"/>
    </source>
</evidence>
<evidence type="ECO:0000256" key="9">
    <source>
        <dbReference type="PIRSR" id="PIRSR035805-2"/>
    </source>
</evidence>
<dbReference type="GeneID" id="90541152"/>
<accession>A0AAX4JBR3</accession>
<evidence type="ECO:0000256" key="3">
    <source>
        <dbReference type="ARBA" id="ARBA00022634"/>
    </source>
</evidence>
<sequence>MVDFYTGSVLSGKSKLLSDFLNILNEKQFWLLQRDIPNHKGEFKIHSRVPGTQEFTPNLIVTKNTNLFEKFEELENKSEIKLVCCDEIQFFTENHVDQLIEIQEKYGVVVKCFGISETHDNKTWDTIKYLKTKVNYTCRIQSGCHYCDKPAVTNIRADLNSETQLIDSINDGESEKYYGCCLECHNKKYKNI</sequence>
<evidence type="ECO:0000256" key="6">
    <source>
        <dbReference type="ARBA" id="ARBA00022777"/>
    </source>
</evidence>
<dbReference type="Proteomes" id="UP001334084">
    <property type="component" value="Chromosome 4"/>
</dbReference>
<gene>
    <name evidence="10" type="ORF">VNE69_04162</name>
</gene>
<evidence type="ECO:0000256" key="1">
    <source>
        <dbReference type="ARBA" id="ARBA00007587"/>
    </source>
</evidence>
<dbReference type="Gene3D" id="3.40.50.300">
    <property type="entry name" value="P-loop containing nucleotide triphosphate hydrolases"/>
    <property type="match status" value="1"/>
</dbReference>
<evidence type="ECO:0000256" key="4">
    <source>
        <dbReference type="ARBA" id="ARBA00022679"/>
    </source>
</evidence>
<dbReference type="GO" id="GO:0005524">
    <property type="term" value="F:ATP binding"/>
    <property type="evidence" value="ECO:0007669"/>
    <property type="project" value="UniProtKB-KW"/>
</dbReference>
<feature type="binding site" evidence="9">
    <location>
        <begin position="169"/>
        <end position="172"/>
    </location>
    <ligand>
        <name>substrate</name>
    </ligand>
</feature>
<organism evidence="10 11">
    <name type="scientific">Vairimorpha necatrix</name>
    <dbReference type="NCBI Taxonomy" id="6039"/>
    <lineage>
        <taxon>Eukaryota</taxon>
        <taxon>Fungi</taxon>
        <taxon>Fungi incertae sedis</taxon>
        <taxon>Microsporidia</taxon>
        <taxon>Nosematidae</taxon>
        <taxon>Vairimorpha</taxon>
    </lineage>
</organism>
<comment type="similarity">
    <text evidence="1">Belongs to the thymidine kinase family.</text>
</comment>
<evidence type="ECO:0000256" key="5">
    <source>
        <dbReference type="ARBA" id="ARBA00022741"/>
    </source>
</evidence>
<reference evidence="10" key="1">
    <citation type="journal article" date="2024" name="BMC Genomics">
        <title>Functional annotation of a divergent genome using sequence and structure-based similarity.</title>
        <authorList>
            <person name="Svedberg D."/>
            <person name="Winiger R.R."/>
            <person name="Berg A."/>
            <person name="Sharma H."/>
            <person name="Tellgren-Roth C."/>
            <person name="Debrunner-Vossbrinck B.A."/>
            <person name="Vossbrinck C.R."/>
            <person name="Barandun J."/>
        </authorList>
    </citation>
    <scope>NUCLEOTIDE SEQUENCE</scope>
    <source>
        <strain evidence="10">Illinois isolate</strain>
    </source>
</reference>
<feature type="binding site" evidence="9">
    <location>
        <position position="119"/>
    </location>
    <ligand>
        <name>substrate</name>
    </ligand>
</feature>
<evidence type="ECO:0000313" key="10">
    <source>
        <dbReference type="EMBL" id="WUR03337.1"/>
    </source>
</evidence>
<keyword evidence="7" id="KW-0067">ATP-binding</keyword>
<dbReference type="PIRSF" id="PIRSF035805">
    <property type="entry name" value="TK_cell"/>
    <property type="match status" value="1"/>
</dbReference>
<protein>
    <recommendedName>
        <fullName evidence="2">thymidine kinase</fullName>
        <ecNumber evidence="2">2.7.1.21</ecNumber>
    </recommendedName>
</protein>
<keyword evidence="5" id="KW-0547">Nucleotide-binding</keyword>
<dbReference type="RefSeq" id="XP_065329482.1">
    <property type="nucleotide sequence ID" value="XM_065473410.1"/>
</dbReference>
<proteinExistence type="inferred from homology"/>
<dbReference type="KEGG" id="vnx:VNE69_04162"/>
<keyword evidence="11" id="KW-1185">Reference proteome</keyword>
<dbReference type="Pfam" id="PF00265">
    <property type="entry name" value="TK"/>
    <property type="match status" value="1"/>
</dbReference>